<organism evidence="2">
    <name type="scientific">bioreactor metagenome</name>
    <dbReference type="NCBI Taxonomy" id="1076179"/>
    <lineage>
        <taxon>unclassified sequences</taxon>
        <taxon>metagenomes</taxon>
        <taxon>ecological metagenomes</taxon>
    </lineage>
</organism>
<dbReference type="GO" id="GO:0002949">
    <property type="term" value="P:tRNA threonylcarbamoyladenosine modification"/>
    <property type="evidence" value="ECO:0007669"/>
    <property type="project" value="InterPro"/>
</dbReference>
<dbReference type="GO" id="GO:0005829">
    <property type="term" value="C:cytosol"/>
    <property type="evidence" value="ECO:0007669"/>
    <property type="project" value="TreeGrafter"/>
</dbReference>
<dbReference type="Gene3D" id="3.30.420.200">
    <property type="match status" value="1"/>
</dbReference>
<sequence length="194" mass="21577">MITVLLDSSNRDLAVGIGRDGKIIDSMSYEAWQRQSESMIPELDKILKKNQIKRTDISDIVVAIGPGSYTGVRIALTIAKVMALALNVPIYPVSSLRAMKIGSKPTIALINARSSRSYIGVFEKEKVILEDQIMTNEEVLKYIAKHSEYEISGDVQYLGLEGHKPNALKEMMNLKPIIKPCENSLGLKPIYLKD</sequence>
<evidence type="ECO:0000259" key="1">
    <source>
        <dbReference type="Pfam" id="PF00814"/>
    </source>
</evidence>
<protein>
    <recommendedName>
        <fullName evidence="1">Gcp-like domain-containing protein</fullName>
    </recommendedName>
</protein>
<dbReference type="SUPFAM" id="SSF53067">
    <property type="entry name" value="Actin-like ATPase domain"/>
    <property type="match status" value="1"/>
</dbReference>
<comment type="caution">
    <text evidence="2">The sequence shown here is derived from an EMBL/GenBank/DDBJ whole genome shotgun (WGS) entry which is preliminary data.</text>
</comment>
<dbReference type="Pfam" id="PF00814">
    <property type="entry name" value="TsaD"/>
    <property type="match status" value="1"/>
</dbReference>
<gene>
    <name evidence="2" type="ORF">SDC9_103531</name>
</gene>
<dbReference type="PANTHER" id="PTHR11735">
    <property type="entry name" value="TRNA N6-ADENOSINE THREONYLCARBAMOYLTRANSFERASE"/>
    <property type="match status" value="1"/>
</dbReference>
<dbReference type="PANTHER" id="PTHR11735:SF11">
    <property type="entry name" value="TRNA THREONYLCARBAMOYLADENOSINE BIOSYNTHESIS PROTEIN TSAB"/>
    <property type="match status" value="1"/>
</dbReference>
<dbReference type="InterPro" id="IPR000905">
    <property type="entry name" value="Gcp-like_dom"/>
</dbReference>
<accession>A0A645AUE4</accession>
<evidence type="ECO:0000313" key="2">
    <source>
        <dbReference type="EMBL" id="MPM56717.1"/>
    </source>
</evidence>
<dbReference type="InterPro" id="IPR022496">
    <property type="entry name" value="T6A_TsaB"/>
</dbReference>
<dbReference type="AlphaFoldDB" id="A0A645AUE4"/>
<dbReference type="EMBL" id="VSSQ01015895">
    <property type="protein sequence ID" value="MPM56717.1"/>
    <property type="molecule type" value="Genomic_DNA"/>
</dbReference>
<dbReference type="InterPro" id="IPR043129">
    <property type="entry name" value="ATPase_NBD"/>
</dbReference>
<feature type="domain" description="Gcp-like" evidence="1">
    <location>
        <begin position="33"/>
        <end position="140"/>
    </location>
</feature>
<dbReference type="NCBIfam" id="TIGR03725">
    <property type="entry name" value="T6A_YeaZ"/>
    <property type="match status" value="1"/>
</dbReference>
<proteinExistence type="predicted"/>
<name>A0A645AUE4_9ZZZZ</name>
<reference evidence="2" key="1">
    <citation type="submission" date="2019-08" db="EMBL/GenBank/DDBJ databases">
        <authorList>
            <person name="Kucharzyk K."/>
            <person name="Murdoch R.W."/>
            <person name="Higgins S."/>
            <person name="Loffler F."/>
        </authorList>
    </citation>
    <scope>NUCLEOTIDE SEQUENCE</scope>
</reference>
<dbReference type="Gene3D" id="3.30.420.40">
    <property type="match status" value="1"/>
</dbReference>